<keyword evidence="1" id="KW-1133">Transmembrane helix</keyword>
<keyword evidence="1" id="KW-0472">Membrane</keyword>
<protein>
    <submittedName>
        <fullName evidence="2">Uncharacterized protein</fullName>
    </submittedName>
</protein>
<keyword evidence="1" id="KW-0812">Transmembrane</keyword>
<sequence length="137" mass="15065">MTKNTTSQDFSKATHIDFPKKSKNFNPLEPLLGVIGFVLVFCLFFGGFFYLDYRAVLNLGFPLFGLSGAPSSPSEGSEAKAAIDKAPTTTVNVNGRLGFLDEGGDTCDIYDGQWVWDFKYPLYQSQDCPLWTVVSGV</sequence>
<evidence type="ECO:0000313" key="3">
    <source>
        <dbReference type="Proteomes" id="UP001472677"/>
    </source>
</evidence>
<feature type="transmembrane region" description="Helical" evidence="1">
    <location>
        <begin position="31"/>
        <end position="51"/>
    </location>
</feature>
<dbReference type="Proteomes" id="UP001472677">
    <property type="component" value="Unassembled WGS sequence"/>
</dbReference>
<dbReference type="EMBL" id="JBBPBM010000004">
    <property type="protein sequence ID" value="KAK8588300.1"/>
    <property type="molecule type" value="Genomic_DNA"/>
</dbReference>
<evidence type="ECO:0000256" key="1">
    <source>
        <dbReference type="SAM" id="Phobius"/>
    </source>
</evidence>
<proteinExistence type="predicted"/>
<reference evidence="2 3" key="1">
    <citation type="journal article" date="2024" name="G3 (Bethesda)">
        <title>Genome assembly of Hibiscus sabdariffa L. provides insights into metabolisms of medicinal natural products.</title>
        <authorList>
            <person name="Kim T."/>
        </authorList>
    </citation>
    <scope>NUCLEOTIDE SEQUENCE [LARGE SCALE GENOMIC DNA]</scope>
    <source>
        <strain evidence="2">TK-2024</strain>
        <tissue evidence="2">Old leaves</tissue>
    </source>
</reference>
<comment type="caution">
    <text evidence="2">The sequence shown here is derived from an EMBL/GenBank/DDBJ whole genome shotgun (WGS) entry which is preliminary data.</text>
</comment>
<accession>A0ABR2FVK6</accession>
<gene>
    <name evidence="2" type="ORF">V6N12_022750</name>
</gene>
<organism evidence="2 3">
    <name type="scientific">Hibiscus sabdariffa</name>
    <name type="common">roselle</name>
    <dbReference type="NCBI Taxonomy" id="183260"/>
    <lineage>
        <taxon>Eukaryota</taxon>
        <taxon>Viridiplantae</taxon>
        <taxon>Streptophyta</taxon>
        <taxon>Embryophyta</taxon>
        <taxon>Tracheophyta</taxon>
        <taxon>Spermatophyta</taxon>
        <taxon>Magnoliopsida</taxon>
        <taxon>eudicotyledons</taxon>
        <taxon>Gunneridae</taxon>
        <taxon>Pentapetalae</taxon>
        <taxon>rosids</taxon>
        <taxon>malvids</taxon>
        <taxon>Malvales</taxon>
        <taxon>Malvaceae</taxon>
        <taxon>Malvoideae</taxon>
        <taxon>Hibiscus</taxon>
    </lineage>
</organism>
<evidence type="ECO:0000313" key="2">
    <source>
        <dbReference type="EMBL" id="KAK8588300.1"/>
    </source>
</evidence>
<keyword evidence="3" id="KW-1185">Reference proteome</keyword>
<name>A0ABR2FVK6_9ROSI</name>